<organism evidence="1 2">
    <name type="scientific">Caerostris extrusa</name>
    <name type="common">Bark spider</name>
    <name type="synonym">Caerostris bankana</name>
    <dbReference type="NCBI Taxonomy" id="172846"/>
    <lineage>
        <taxon>Eukaryota</taxon>
        <taxon>Metazoa</taxon>
        <taxon>Ecdysozoa</taxon>
        <taxon>Arthropoda</taxon>
        <taxon>Chelicerata</taxon>
        <taxon>Arachnida</taxon>
        <taxon>Araneae</taxon>
        <taxon>Araneomorphae</taxon>
        <taxon>Entelegynae</taxon>
        <taxon>Araneoidea</taxon>
        <taxon>Araneidae</taxon>
        <taxon>Caerostris</taxon>
    </lineage>
</organism>
<keyword evidence="2" id="KW-1185">Reference proteome</keyword>
<accession>A0AAV4VK70</accession>
<reference evidence="1 2" key="1">
    <citation type="submission" date="2021-06" db="EMBL/GenBank/DDBJ databases">
        <title>Caerostris extrusa draft genome.</title>
        <authorList>
            <person name="Kono N."/>
            <person name="Arakawa K."/>
        </authorList>
    </citation>
    <scope>NUCLEOTIDE SEQUENCE [LARGE SCALE GENOMIC DNA]</scope>
</reference>
<evidence type="ECO:0000313" key="1">
    <source>
        <dbReference type="EMBL" id="GIY70359.1"/>
    </source>
</evidence>
<protein>
    <submittedName>
        <fullName evidence="1">Uncharacterized protein</fullName>
    </submittedName>
</protein>
<comment type="caution">
    <text evidence="1">The sequence shown here is derived from an EMBL/GenBank/DDBJ whole genome shotgun (WGS) entry which is preliminary data.</text>
</comment>
<evidence type="ECO:0000313" key="2">
    <source>
        <dbReference type="Proteomes" id="UP001054945"/>
    </source>
</evidence>
<sequence length="202" mass="23379">MVQQERAGVSISNGDDVVVSYQTSNIRPDISPKWEEDERISNKRFSGKNGISGFNDIGLRRSQTSSGYKRTLRKSTEYKKVLSYLYTATLGRIYNIKEDTEYTLVVDASRYLEIVKGDIETLKEQKKAKNKAEIINKHKEEYRKSVQKKIEEAKGLIDSQITPEIDNISTQIDSKIDLLINETIELKEKAEEEKKLLWKRRD</sequence>
<gene>
    <name evidence="1" type="primary">AVEN_46587_1</name>
    <name evidence="1" type="ORF">CEXT_753841</name>
</gene>
<name>A0AAV4VK70_CAEEX</name>
<dbReference type="AlphaFoldDB" id="A0AAV4VK70"/>
<dbReference type="Proteomes" id="UP001054945">
    <property type="component" value="Unassembled WGS sequence"/>
</dbReference>
<dbReference type="EMBL" id="BPLR01014655">
    <property type="protein sequence ID" value="GIY70359.1"/>
    <property type="molecule type" value="Genomic_DNA"/>
</dbReference>
<proteinExistence type="predicted"/>